<organism evidence="2 3">
    <name type="scientific">Penicillium frequentans</name>
    <dbReference type="NCBI Taxonomy" id="3151616"/>
    <lineage>
        <taxon>Eukaryota</taxon>
        <taxon>Fungi</taxon>
        <taxon>Dikarya</taxon>
        <taxon>Ascomycota</taxon>
        <taxon>Pezizomycotina</taxon>
        <taxon>Eurotiomycetes</taxon>
        <taxon>Eurotiomycetidae</taxon>
        <taxon>Eurotiales</taxon>
        <taxon>Aspergillaceae</taxon>
        <taxon>Penicillium</taxon>
    </lineage>
</organism>
<evidence type="ECO:0000256" key="1">
    <source>
        <dbReference type="SAM" id="SignalP"/>
    </source>
</evidence>
<dbReference type="Proteomes" id="UP001220324">
    <property type="component" value="Unassembled WGS sequence"/>
</dbReference>
<evidence type="ECO:0000313" key="3">
    <source>
        <dbReference type="Proteomes" id="UP001220324"/>
    </source>
</evidence>
<keyword evidence="3" id="KW-1185">Reference proteome</keyword>
<accession>A0AAD6GEF1</accession>
<evidence type="ECO:0000313" key="2">
    <source>
        <dbReference type="EMBL" id="KAJ5540449.1"/>
    </source>
</evidence>
<comment type="caution">
    <text evidence="2">The sequence shown here is derived from an EMBL/GenBank/DDBJ whole genome shotgun (WGS) entry which is preliminary data.</text>
</comment>
<feature type="signal peptide" evidence="1">
    <location>
        <begin position="1"/>
        <end position="16"/>
    </location>
</feature>
<protein>
    <recommendedName>
        <fullName evidence="4">Dickkopf N-terminal cysteine-rich domain-containing protein</fullName>
    </recommendedName>
</protein>
<name>A0AAD6GEF1_9EURO</name>
<proteinExistence type="predicted"/>
<sequence length="300" mass="33055">MAMRFILLSLPLTALAGVVASLFEDVSEMTTLDRPTSTPRLFTSQRYGDWSSQKAMPMNGACQPLKSTDDLYHNVGSIYIPCAITAGKKTMCTMYSDSNCQDVMVAFDRSHYRLFDRSHKNAMLTSYLGGMVESVKCEMVDVSTKISNNNGHVSTMHMSQCVGDKCNSDRECHFNLGGHLFCSEKKDMTCQMGRFLKLGSECTEDHQCREGYCTENNGHVKCMPKRSLGALCSSSAECMSGEVCCDLSGGSRCSRDLCHAEVVNDDVNMCMNTGVECYEHSMCCSGGCMFDPMLVLGKCM</sequence>
<evidence type="ECO:0008006" key="4">
    <source>
        <dbReference type="Google" id="ProtNLM"/>
    </source>
</evidence>
<reference evidence="2 3" key="1">
    <citation type="journal article" date="2023" name="IMA Fungus">
        <title>Comparative genomic study of the Penicillium genus elucidates a diverse pangenome and 15 lateral gene transfer events.</title>
        <authorList>
            <person name="Petersen C."/>
            <person name="Sorensen T."/>
            <person name="Nielsen M.R."/>
            <person name="Sondergaard T.E."/>
            <person name="Sorensen J.L."/>
            <person name="Fitzpatrick D.A."/>
            <person name="Frisvad J.C."/>
            <person name="Nielsen K.L."/>
        </authorList>
    </citation>
    <scope>NUCLEOTIDE SEQUENCE [LARGE SCALE GENOMIC DNA]</scope>
    <source>
        <strain evidence="2 3">IBT 35679</strain>
    </source>
</reference>
<dbReference type="AlphaFoldDB" id="A0AAD6GEF1"/>
<dbReference type="EMBL" id="JAQIZZ010000005">
    <property type="protein sequence ID" value="KAJ5540449.1"/>
    <property type="molecule type" value="Genomic_DNA"/>
</dbReference>
<feature type="chain" id="PRO_5042001198" description="Dickkopf N-terminal cysteine-rich domain-containing protein" evidence="1">
    <location>
        <begin position="17"/>
        <end position="300"/>
    </location>
</feature>
<keyword evidence="1" id="KW-0732">Signal</keyword>
<gene>
    <name evidence="2" type="ORF">N7494_005525</name>
</gene>